<dbReference type="GO" id="GO:0005634">
    <property type="term" value="C:nucleus"/>
    <property type="evidence" value="ECO:0007669"/>
    <property type="project" value="TreeGrafter"/>
</dbReference>
<dbReference type="EMBL" id="ML995481">
    <property type="protein sequence ID" value="KAF2143663.1"/>
    <property type="molecule type" value="Genomic_DNA"/>
</dbReference>
<organism evidence="6 7">
    <name type="scientific">Aplosporella prunicola CBS 121167</name>
    <dbReference type="NCBI Taxonomy" id="1176127"/>
    <lineage>
        <taxon>Eukaryota</taxon>
        <taxon>Fungi</taxon>
        <taxon>Dikarya</taxon>
        <taxon>Ascomycota</taxon>
        <taxon>Pezizomycotina</taxon>
        <taxon>Dothideomycetes</taxon>
        <taxon>Dothideomycetes incertae sedis</taxon>
        <taxon>Botryosphaeriales</taxon>
        <taxon>Aplosporellaceae</taxon>
        <taxon>Aplosporella</taxon>
    </lineage>
</organism>
<name>A0A6A6BJV2_9PEZI</name>
<dbReference type="Proteomes" id="UP000799438">
    <property type="component" value="Unassembled WGS sequence"/>
</dbReference>
<dbReference type="InterPro" id="IPR038765">
    <property type="entry name" value="Papain-like_cys_pep_sf"/>
</dbReference>
<dbReference type="GeneID" id="54293440"/>
<feature type="non-terminal residue" evidence="6">
    <location>
        <position position="1"/>
    </location>
</feature>
<dbReference type="Pfam" id="PF02902">
    <property type="entry name" value="Peptidase_C48"/>
    <property type="match status" value="1"/>
</dbReference>
<protein>
    <recommendedName>
        <fullName evidence="5">Ubiquitin-like protease family profile domain-containing protein</fullName>
    </recommendedName>
</protein>
<keyword evidence="4" id="KW-0788">Thiol protease</keyword>
<dbReference type="PROSITE" id="PS50600">
    <property type="entry name" value="ULP_PROTEASE"/>
    <property type="match status" value="1"/>
</dbReference>
<proteinExistence type="inferred from homology"/>
<dbReference type="GO" id="GO:0016926">
    <property type="term" value="P:protein desumoylation"/>
    <property type="evidence" value="ECO:0007669"/>
    <property type="project" value="TreeGrafter"/>
</dbReference>
<sequence>WLNDEIVNTYLGDLVKHAQQKLGYTAADKKAGKAPPFHNYQSFWFQTAKKGVKGVLSWDNRARLNNGRLLECEAVFIPICEHHHWRLLIISGTRRRIEYFDSLHGNAEPFIRTAHEWVMASLGKLYKEEEWTIVRDHNSPRQQNGSDCGVFACMTALSTVQG</sequence>
<reference evidence="6" key="1">
    <citation type="journal article" date="2020" name="Stud. Mycol.">
        <title>101 Dothideomycetes genomes: a test case for predicting lifestyles and emergence of pathogens.</title>
        <authorList>
            <person name="Haridas S."/>
            <person name="Albert R."/>
            <person name="Binder M."/>
            <person name="Bloem J."/>
            <person name="Labutti K."/>
            <person name="Salamov A."/>
            <person name="Andreopoulos B."/>
            <person name="Baker S."/>
            <person name="Barry K."/>
            <person name="Bills G."/>
            <person name="Bluhm B."/>
            <person name="Cannon C."/>
            <person name="Castanera R."/>
            <person name="Culley D."/>
            <person name="Daum C."/>
            <person name="Ezra D."/>
            <person name="Gonzalez J."/>
            <person name="Henrissat B."/>
            <person name="Kuo A."/>
            <person name="Liang C."/>
            <person name="Lipzen A."/>
            <person name="Lutzoni F."/>
            <person name="Magnuson J."/>
            <person name="Mondo S."/>
            <person name="Nolan M."/>
            <person name="Ohm R."/>
            <person name="Pangilinan J."/>
            <person name="Park H.-J."/>
            <person name="Ramirez L."/>
            <person name="Alfaro M."/>
            <person name="Sun H."/>
            <person name="Tritt A."/>
            <person name="Yoshinaga Y."/>
            <person name="Zwiers L.-H."/>
            <person name="Turgeon B."/>
            <person name="Goodwin S."/>
            <person name="Spatafora J."/>
            <person name="Crous P."/>
            <person name="Grigoriev I."/>
        </authorList>
    </citation>
    <scope>NUCLEOTIDE SEQUENCE</scope>
    <source>
        <strain evidence="6">CBS 121167</strain>
    </source>
</reference>
<feature type="domain" description="Ubiquitin-like protease family profile" evidence="5">
    <location>
        <begin position="1"/>
        <end position="159"/>
    </location>
</feature>
<evidence type="ECO:0000313" key="7">
    <source>
        <dbReference type="Proteomes" id="UP000799438"/>
    </source>
</evidence>
<evidence type="ECO:0000313" key="6">
    <source>
        <dbReference type="EMBL" id="KAF2143663.1"/>
    </source>
</evidence>
<evidence type="ECO:0000259" key="5">
    <source>
        <dbReference type="PROSITE" id="PS50600"/>
    </source>
</evidence>
<accession>A0A6A6BJV2</accession>
<dbReference type="SUPFAM" id="SSF54001">
    <property type="entry name" value="Cysteine proteinases"/>
    <property type="match status" value="1"/>
</dbReference>
<evidence type="ECO:0000256" key="4">
    <source>
        <dbReference type="ARBA" id="ARBA00022807"/>
    </source>
</evidence>
<evidence type="ECO:0000256" key="3">
    <source>
        <dbReference type="ARBA" id="ARBA00022801"/>
    </source>
</evidence>
<feature type="non-terminal residue" evidence="6">
    <location>
        <position position="162"/>
    </location>
</feature>
<keyword evidence="3" id="KW-0378">Hydrolase</keyword>
<keyword evidence="7" id="KW-1185">Reference proteome</keyword>
<dbReference type="OrthoDB" id="1939479at2759"/>
<keyword evidence="2" id="KW-0645">Protease</keyword>
<dbReference type="RefSeq" id="XP_033399375.1">
    <property type="nucleotide sequence ID" value="XM_033535944.1"/>
</dbReference>
<evidence type="ECO:0000256" key="1">
    <source>
        <dbReference type="ARBA" id="ARBA00005234"/>
    </source>
</evidence>
<dbReference type="InterPro" id="IPR003653">
    <property type="entry name" value="Peptidase_C48_C"/>
</dbReference>
<dbReference type="PANTHER" id="PTHR12606:SF141">
    <property type="entry name" value="GH15225P-RELATED"/>
    <property type="match status" value="1"/>
</dbReference>
<dbReference type="AlphaFoldDB" id="A0A6A6BJV2"/>
<dbReference type="Gene3D" id="3.40.395.10">
    <property type="entry name" value="Adenoviral Proteinase, Chain A"/>
    <property type="match status" value="1"/>
</dbReference>
<dbReference type="GO" id="GO:0016929">
    <property type="term" value="F:deSUMOylase activity"/>
    <property type="evidence" value="ECO:0007669"/>
    <property type="project" value="TreeGrafter"/>
</dbReference>
<dbReference type="GO" id="GO:0006508">
    <property type="term" value="P:proteolysis"/>
    <property type="evidence" value="ECO:0007669"/>
    <property type="project" value="UniProtKB-KW"/>
</dbReference>
<dbReference type="PANTHER" id="PTHR12606">
    <property type="entry name" value="SENTRIN/SUMO-SPECIFIC PROTEASE"/>
    <property type="match status" value="1"/>
</dbReference>
<gene>
    <name evidence="6" type="ORF">K452DRAFT_195382</name>
</gene>
<comment type="similarity">
    <text evidence="1">Belongs to the peptidase C48 family.</text>
</comment>
<evidence type="ECO:0000256" key="2">
    <source>
        <dbReference type="ARBA" id="ARBA00022670"/>
    </source>
</evidence>